<gene>
    <name evidence="1" type="ORF">M9H77_16765</name>
</gene>
<accession>A0ACC0B2M9</accession>
<comment type="caution">
    <text evidence="1">The sequence shown here is derived from an EMBL/GenBank/DDBJ whole genome shotgun (WGS) entry which is preliminary data.</text>
</comment>
<organism evidence="1 2">
    <name type="scientific">Catharanthus roseus</name>
    <name type="common">Madagascar periwinkle</name>
    <name type="synonym">Vinca rosea</name>
    <dbReference type="NCBI Taxonomy" id="4058"/>
    <lineage>
        <taxon>Eukaryota</taxon>
        <taxon>Viridiplantae</taxon>
        <taxon>Streptophyta</taxon>
        <taxon>Embryophyta</taxon>
        <taxon>Tracheophyta</taxon>
        <taxon>Spermatophyta</taxon>
        <taxon>Magnoliopsida</taxon>
        <taxon>eudicotyledons</taxon>
        <taxon>Gunneridae</taxon>
        <taxon>Pentapetalae</taxon>
        <taxon>asterids</taxon>
        <taxon>lamiids</taxon>
        <taxon>Gentianales</taxon>
        <taxon>Apocynaceae</taxon>
        <taxon>Rauvolfioideae</taxon>
        <taxon>Vinceae</taxon>
        <taxon>Catharanthinae</taxon>
        <taxon>Catharanthus</taxon>
    </lineage>
</organism>
<protein>
    <submittedName>
        <fullName evidence="1">Uncharacterized protein</fullName>
    </submittedName>
</protein>
<keyword evidence="2" id="KW-1185">Reference proteome</keyword>
<dbReference type="Proteomes" id="UP001060085">
    <property type="component" value="Linkage Group LG04"/>
</dbReference>
<evidence type="ECO:0000313" key="1">
    <source>
        <dbReference type="EMBL" id="KAI5666912.1"/>
    </source>
</evidence>
<reference evidence="2" key="1">
    <citation type="journal article" date="2023" name="Nat. Plants">
        <title>Single-cell RNA sequencing provides a high-resolution roadmap for understanding the multicellular compartmentation of specialized metabolism.</title>
        <authorList>
            <person name="Sun S."/>
            <person name="Shen X."/>
            <person name="Li Y."/>
            <person name="Li Y."/>
            <person name="Wang S."/>
            <person name="Li R."/>
            <person name="Zhang H."/>
            <person name="Shen G."/>
            <person name="Guo B."/>
            <person name="Wei J."/>
            <person name="Xu J."/>
            <person name="St-Pierre B."/>
            <person name="Chen S."/>
            <person name="Sun C."/>
        </authorList>
    </citation>
    <scope>NUCLEOTIDE SEQUENCE [LARGE SCALE GENOMIC DNA]</scope>
</reference>
<dbReference type="EMBL" id="CM044704">
    <property type="protein sequence ID" value="KAI5666912.1"/>
    <property type="molecule type" value="Genomic_DNA"/>
</dbReference>
<sequence length="110" mass="12094">MSLVLEIMGNKESDSQTVLGQNPTGDGRLQPIVALSTTEAEYIAAIEAIKEAILVQHLDVRYHFLRDKATNGVEDVNKIGKKDNLADFGTKVVSIDKFVLCKDLLHINEA</sequence>
<evidence type="ECO:0000313" key="2">
    <source>
        <dbReference type="Proteomes" id="UP001060085"/>
    </source>
</evidence>
<proteinExistence type="predicted"/>
<name>A0ACC0B2M9_CATRO</name>